<name>A0A366E2S1_9HYPH</name>
<evidence type="ECO:0000256" key="8">
    <source>
        <dbReference type="ARBA" id="ARBA00023098"/>
    </source>
</evidence>
<dbReference type="GO" id="GO:0003857">
    <property type="term" value="F:(3S)-3-hydroxyacyl-CoA dehydrogenase (NAD+) activity"/>
    <property type="evidence" value="ECO:0007669"/>
    <property type="project" value="UniProtKB-EC"/>
</dbReference>
<keyword evidence="9" id="KW-0576">Peroxisome</keyword>
<keyword evidence="12" id="KW-0511">Multifunctional enzyme</keyword>
<dbReference type="RefSeq" id="WP_113944234.1">
    <property type="nucleotide sequence ID" value="NZ_JBHEEG010000004.1"/>
</dbReference>
<organism evidence="17 18">
    <name type="scientific">Pseudochrobactrum asaccharolyticum</name>
    <dbReference type="NCBI Taxonomy" id="354351"/>
    <lineage>
        <taxon>Bacteria</taxon>
        <taxon>Pseudomonadati</taxon>
        <taxon>Pseudomonadota</taxon>
        <taxon>Alphaproteobacteria</taxon>
        <taxon>Hyphomicrobiales</taxon>
        <taxon>Brucellaceae</taxon>
        <taxon>Pseudochrobactrum</taxon>
    </lineage>
</organism>
<dbReference type="InterPro" id="IPR018376">
    <property type="entry name" value="Enoyl-CoA_hyd/isom_CS"/>
</dbReference>
<dbReference type="InterPro" id="IPR006176">
    <property type="entry name" value="3-OHacyl-CoA_DH_NAD-bd"/>
</dbReference>
<dbReference type="EMBL" id="QNRH01000003">
    <property type="protein sequence ID" value="RBO95708.1"/>
    <property type="molecule type" value="Genomic_DNA"/>
</dbReference>
<dbReference type="AlphaFoldDB" id="A0A366E2S1"/>
<dbReference type="GO" id="GO:0004300">
    <property type="term" value="F:enoyl-CoA hydratase activity"/>
    <property type="evidence" value="ECO:0007669"/>
    <property type="project" value="UniProtKB-ARBA"/>
</dbReference>
<evidence type="ECO:0000256" key="6">
    <source>
        <dbReference type="ARBA" id="ARBA00023002"/>
    </source>
</evidence>
<dbReference type="Gene3D" id="3.40.50.720">
    <property type="entry name" value="NAD(P)-binding Rossmann-like Domain"/>
    <property type="match status" value="1"/>
</dbReference>
<keyword evidence="6" id="KW-0560">Oxidoreductase</keyword>
<comment type="similarity">
    <text evidence="3">In the N-terminal section; belongs to the enoyl-CoA hydratase/isomerase family.</text>
</comment>
<comment type="catalytic activity">
    <reaction evidence="13">
        <text>a (3S)-3-hydroxyacyl-CoA + NAD(+) = a 3-oxoacyl-CoA + NADH + H(+)</text>
        <dbReference type="Rhea" id="RHEA:22432"/>
        <dbReference type="ChEBI" id="CHEBI:15378"/>
        <dbReference type="ChEBI" id="CHEBI:57318"/>
        <dbReference type="ChEBI" id="CHEBI:57540"/>
        <dbReference type="ChEBI" id="CHEBI:57945"/>
        <dbReference type="ChEBI" id="CHEBI:90726"/>
        <dbReference type="EC" id="1.1.1.35"/>
    </reaction>
</comment>
<dbReference type="SUPFAM" id="SSF51735">
    <property type="entry name" value="NAD(P)-binding Rossmann-fold domains"/>
    <property type="match status" value="1"/>
</dbReference>
<dbReference type="FunFam" id="3.40.50.720:FF:000009">
    <property type="entry name" value="Fatty oxidation complex, alpha subunit"/>
    <property type="match status" value="1"/>
</dbReference>
<evidence type="ECO:0000256" key="7">
    <source>
        <dbReference type="ARBA" id="ARBA00023027"/>
    </source>
</evidence>
<evidence type="ECO:0000256" key="14">
    <source>
        <dbReference type="RuleBase" id="RU003707"/>
    </source>
</evidence>
<dbReference type="InterPro" id="IPR029045">
    <property type="entry name" value="ClpP/crotonase-like_dom_sf"/>
</dbReference>
<reference evidence="17 18" key="1">
    <citation type="submission" date="2018-06" db="EMBL/GenBank/DDBJ databases">
        <title>Genomic Encyclopedia of Type Strains, Phase IV (KMG-IV): sequencing the most valuable type-strain genomes for metagenomic binning, comparative biology and taxonomic classification.</title>
        <authorList>
            <person name="Goeker M."/>
        </authorList>
    </citation>
    <scope>NUCLEOTIDE SEQUENCE [LARGE SCALE GENOMIC DNA]</scope>
    <source>
        <strain evidence="17 18">DSM 25619</strain>
    </source>
</reference>
<keyword evidence="5" id="KW-0442">Lipid degradation</keyword>
<dbReference type="InterPro" id="IPR008927">
    <property type="entry name" value="6-PGluconate_DH-like_C_sf"/>
</dbReference>
<evidence type="ECO:0000256" key="12">
    <source>
        <dbReference type="ARBA" id="ARBA00023268"/>
    </source>
</evidence>
<dbReference type="Gene3D" id="3.90.226.10">
    <property type="entry name" value="2-enoyl-CoA Hydratase, Chain A, domain 1"/>
    <property type="match status" value="1"/>
</dbReference>
<keyword evidence="10" id="KW-0413">Isomerase</keyword>
<keyword evidence="18" id="KW-1185">Reference proteome</keyword>
<keyword evidence="11" id="KW-0456">Lyase</keyword>
<feature type="domain" description="3-hydroxyacyl-CoA dehydrogenase NAD binding" evidence="16">
    <location>
        <begin position="300"/>
        <end position="477"/>
    </location>
</feature>
<evidence type="ECO:0000256" key="3">
    <source>
        <dbReference type="ARBA" id="ARBA00008750"/>
    </source>
</evidence>
<dbReference type="SUPFAM" id="SSF48179">
    <property type="entry name" value="6-phosphogluconate dehydrogenase C-terminal domain-like"/>
    <property type="match status" value="2"/>
</dbReference>
<evidence type="ECO:0000256" key="13">
    <source>
        <dbReference type="ARBA" id="ARBA00049556"/>
    </source>
</evidence>
<dbReference type="GO" id="GO:0070403">
    <property type="term" value="F:NAD+ binding"/>
    <property type="evidence" value="ECO:0007669"/>
    <property type="project" value="InterPro"/>
</dbReference>
<dbReference type="PANTHER" id="PTHR23309">
    <property type="entry name" value="3-HYDROXYACYL-COA DEHYROGENASE"/>
    <property type="match status" value="1"/>
</dbReference>
<dbReference type="SUPFAM" id="SSF52096">
    <property type="entry name" value="ClpP/crotonase"/>
    <property type="match status" value="1"/>
</dbReference>
<dbReference type="GO" id="GO:0006635">
    <property type="term" value="P:fatty acid beta-oxidation"/>
    <property type="evidence" value="ECO:0007669"/>
    <property type="project" value="UniProtKB-UniPathway"/>
</dbReference>
<dbReference type="InterPro" id="IPR036291">
    <property type="entry name" value="NAD(P)-bd_dom_sf"/>
</dbReference>
<keyword evidence="7" id="KW-0520">NAD</keyword>
<keyword evidence="4" id="KW-0276">Fatty acid metabolism</keyword>
<evidence type="ECO:0000256" key="11">
    <source>
        <dbReference type="ARBA" id="ARBA00023239"/>
    </source>
</evidence>
<keyword evidence="8" id="KW-0443">Lipid metabolism</keyword>
<dbReference type="GO" id="GO:0016853">
    <property type="term" value="F:isomerase activity"/>
    <property type="evidence" value="ECO:0007669"/>
    <property type="project" value="UniProtKB-KW"/>
</dbReference>
<dbReference type="OrthoDB" id="9771883at2"/>
<gene>
    <name evidence="17" type="ORF">DFR47_103272</name>
</gene>
<dbReference type="Gene3D" id="1.10.1040.50">
    <property type="match status" value="1"/>
</dbReference>
<dbReference type="Proteomes" id="UP000252893">
    <property type="component" value="Unassembled WGS sequence"/>
</dbReference>
<evidence type="ECO:0000313" key="18">
    <source>
        <dbReference type="Proteomes" id="UP000252893"/>
    </source>
</evidence>
<evidence type="ECO:0000256" key="5">
    <source>
        <dbReference type="ARBA" id="ARBA00022963"/>
    </source>
</evidence>
<comment type="pathway">
    <text evidence="2">Lipid metabolism; fatty acid beta-oxidation.</text>
</comment>
<proteinExistence type="inferred from homology"/>
<comment type="similarity">
    <text evidence="14">Belongs to the enoyl-CoA hydratase/isomerase family.</text>
</comment>
<sequence length="668" mass="71622">MPASSETKIIHFSDAVSGFVDHGLLQITISNPPVNAISAAIREGLMQAMDMVETYSVVHGLIIRGEGKFFAAGADIREFDLPPSEPTLPQVTARIEALVKPVIAVINGPALGGGCEIILACHYRIALEAAKFGLPEVKLGLVPGAGGTQRLPRLTGLTAALDMIGTGRTISAQQALKNGLIDEVAASENLMLTAQNVAKKLIGSDLSRTLELSVKAENTEQTVAKILSKARGRVAPSEALRLVSLSATLPAQQALAEERATFLHLRESDEARALRYVFFAERDAGKQSADSTVATRKVTTIGIAGTGLMGSGIAVCALTGGYQVIGYEQSEEAALAGYQRITALLDKQFQTGRLSDQALQQQKANLRVSADIADLSAADLVIEAVFDDLTVKSELFVKLDKVLRADAIVATNTSYLNPDDLALQISHPSRVVGMHFFSPAHIMRLLEIVNCAQTAPDVLATIVAVAKKLNKLGIVCGVCEGFIGNRIFSAYRREAEFMLEQGALPHEIDAALEDYGFAMGLFAVYDMAGLEIAWAKRKRQAAKRSPDEPYSPIADRLCEAGRFGQKSGKGWYQYLDGKRQIDPDVTTLIETVRLEKNIQARSFTSEKIITQLLQVMTDEGTQLLQEGIAASPNDIDLVLINGYGFPAHKGGPMFAATQSKTKATGTSA</sequence>
<evidence type="ECO:0000256" key="1">
    <source>
        <dbReference type="ARBA" id="ARBA00004275"/>
    </source>
</evidence>
<comment type="subcellular location">
    <subcellularLocation>
        <location evidence="1">Peroxisome</location>
    </subcellularLocation>
</comment>
<protein>
    <submittedName>
        <fullName evidence="17">Short chain enoyl-CoA hydratase /3-hydroxyacyl-CoA dehydrogenase</fullName>
    </submittedName>
</protein>
<dbReference type="Pfam" id="PF00378">
    <property type="entry name" value="ECH_1"/>
    <property type="match status" value="1"/>
</dbReference>
<dbReference type="PROSITE" id="PS00166">
    <property type="entry name" value="ENOYL_COA_HYDRATASE"/>
    <property type="match status" value="1"/>
</dbReference>
<evidence type="ECO:0000256" key="2">
    <source>
        <dbReference type="ARBA" id="ARBA00005005"/>
    </source>
</evidence>
<dbReference type="UniPathway" id="UPA00659"/>
<dbReference type="Pfam" id="PF00725">
    <property type="entry name" value="3HCDH"/>
    <property type="match status" value="1"/>
</dbReference>
<evidence type="ECO:0000256" key="10">
    <source>
        <dbReference type="ARBA" id="ARBA00023235"/>
    </source>
</evidence>
<evidence type="ECO:0000259" key="15">
    <source>
        <dbReference type="Pfam" id="PF00725"/>
    </source>
</evidence>
<evidence type="ECO:0000256" key="4">
    <source>
        <dbReference type="ARBA" id="ARBA00022832"/>
    </source>
</evidence>
<dbReference type="CDD" id="cd06558">
    <property type="entry name" value="crotonase-like"/>
    <property type="match status" value="1"/>
</dbReference>
<evidence type="ECO:0000313" key="17">
    <source>
        <dbReference type="EMBL" id="RBO95708.1"/>
    </source>
</evidence>
<dbReference type="Pfam" id="PF02737">
    <property type="entry name" value="3HCDH_N"/>
    <property type="match status" value="1"/>
</dbReference>
<accession>A0A366E2S1</accession>
<dbReference type="InterPro" id="IPR006108">
    <property type="entry name" value="3HC_DH_C"/>
</dbReference>
<comment type="caution">
    <text evidence="17">The sequence shown here is derived from an EMBL/GenBank/DDBJ whole genome shotgun (WGS) entry which is preliminary data.</text>
</comment>
<dbReference type="InterPro" id="IPR001753">
    <property type="entry name" value="Enoyl-CoA_hydra/iso"/>
</dbReference>
<dbReference type="FunFam" id="1.10.1040.50:FF:000006">
    <property type="entry name" value="Peroxisomal bifunctional enzyme"/>
    <property type="match status" value="1"/>
</dbReference>
<feature type="domain" description="3-hydroxyacyl-CoA dehydrogenase C-terminal" evidence="15">
    <location>
        <begin position="481"/>
        <end position="574"/>
    </location>
</feature>
<evidence type="ECO:0000256" key="9">
    <source>
        <dbReference type="ARBA" id="ARBA00023140"/>
    </source>
</evidence>
<evidence type="ECO:0000259" key="16">
    <source>
        <dbReference type="Pfam" id="PF02737"/>
    </source>
</evidence>